<feature type="domain" description="PTS EIIB type-2" evidence="13">
    <location>
        <begin position="398"/>
        <end position="485"/>
    </location>
</feature>
<evidence type="ECO:0000256" key="5">
    <source>
        <dbReference type="ARBA" id="ARBA00022679"/>
    </source>
</evidence>
<evidence type="ECO:0000256" key="9">
    <source>
        <dbReference type="ARBA" id="ARBA00037387"/>
    </source>
</evidence>
<dbReference type="Gene3D" id="3.40.930.10">
    <property type="entry name" value="Mannitol-specific EII, Chain A"/>
    <property type="match status" value="1"/>
</dbReference>
<reference evidence="15 16" key="1">
    <citation type="submission" date="2022-04" db="EMBL/GenBank/DDBJ databases">
        <title>Halobacillus sp. isolated from saltern.</title>
        <authorList>
            <person name="Won M."/>
            <person name="Lee C.-M."/>
            <person name="Woen H.-Y."/>
            <person name="Kwon S.-W."/>
        </authorList>
    </citation>
    <scope>NUCLEOTIDE SEQUENCE [LARGE SCALE GENOMIC DNA]</scope>
    <source>
        <strain evidence="15 16">SSBR10-3</strain>
    </source>
</reference>
<dbReference type="Gene3D" id="3.40.50.2300">
    <property type="match status" value="1"/>
</dbReference>
<gene>
    <name evidence="15" type="ORF">MUN89_20620</name>
</gene>
<accession>A0ABY4EQ13</accession>
<dbReference type="Proteomes" id="UP000831787">
    <property type="component" value="Chromosome"/>
</dbReference>
<dbReference type="PROSITE" id="PS51372">
    <property type="entry name" value="PRD_2"/>
    <property type="match status" value="2"/>
</dbReference>
<feature type="domain" description="PTS EIIA type-2" evidence="12">
    <location>
        <begin position="539"/>
        <end position="677"/>
    </location>
</feature>
<keyword evidence="4" id="KW-0597">Phosphoprotein</keyword>
<dbReference type="RefSeq" id="WP_244713978.1">
    <property type="nucleotide sequence ID" value="NZ_CP095073.1"/>
</dbReference>
<evidence type="ECO:0000313" key="15">
    <source>
        <dbReference type="EMBL" id="UOQ46551.1"/>
    </source>
</evidence>
<evidence type="ECO:0000313" key="16">
    <source>
        <dbReference type="Proteomes" id="UP000831787"/>
    </source>
</evidence>
<feature type="domain" description="PRD" evidence="14">
    <location>
        <begin position="181"/>
        <end position="281"/>
    </location>
</feature>
<keyword evidence="5" id="KW-0808">Transferase</keyword>
<dbReference type="CDD" id="cd00211">
    <property type="entry name" value="PTS_IIA_fru"/>
    <property type="match status" value="1"/>
</dbReference>
<proteinExistence type="predicted"/>
<dbReference type="CDD" id="cd05568">
    <property type="entry name" value="PTS_IIB_bgl_like"/>
    <property type="match status" value="1"/>
</dbReference>
<evidence type="ECO:0000256" key="6">
    <source>
        <dbReference type="ARBA" id="ARBA00022683"/>
    </source>
</evidence>
<evidence type="ECO:0000256" key="1">
    <source>
        <dbReference type="ARBA" id="ARBA00004496"/>
    </source>
</evidence>
<evidence type="ECO:0000256" key="4">
    <source>
        <dbReference type="ARBA" id="ARBA00022553"/>
    </source>
</evidence>
<evidence type="ECO:0000256" key="10">
    <source>
        <dbReference type="ARBA" id="ARBA00041175"/>
    </source>
</evidence>
<keyword evidence="2" id="KW-0813">Transport</keyword>
<dbReference type="InterPro" id="IPR016152">
    <property type="entry name" value="PTrfase/Anion_transptr"/>
</dbReference>
<name>A0ABY4EQ13_9BACI</name>
<evidence type="ECO:0000259" key="14">
    <source>
        <dbReference type="PROSITE" id="PS51372"/>
    </source>
</evidence>
<evidence type="ECO:0000256" key="11">
    <source>
        <dbReference type="ARBA" id="ARBA00042072"/>
    </source>
</evidence>
<dbReference type="PROSITE" id="PS51094">
    <property type="entry name" value="PTS_EIIA_TYPE_2"/>
    <property type="match status" value="1"/>
</dbReference>
<organism evidence="15 16">
    <name type="scientific">Halobacillus salinarum</name>
    <dbReference type="NCBI Taxonomy" id="2932257"/>
    <lineage>
        <taxon>Bacteria</taxon>
        <taxon>Bacillati</taxon>
        <taxon>Bacillota</taxon>
        <taxon>Bacilli</taxon>
        <taxon>Bacillales</taxon>
        <taxon>Bacillaceae</taxon>
        <taxon>Halobacillus</taxon>
    </lineage>
</organism>
<dbReference type="EMBL" id="CP095073">
    <property type="protein sequence ID" value="UOQ46551.1"/>
    <property type="molecule type" value="Genomic_DNA"/>
</dbReference>
<comment type="subcellular location">
    <subcellularLocation>
        <location evidence="1">Cytoplasm</location>
    </subcellularLocation>
</comment>
<evidence type="ECO:0000256" key="8">
    <source>
        <dbReference type="ARBA" id="ARBA00023159"/>
    </source>
</evidence>
<dbReference type="SUPFAM" id="SSF63520">
    <property type="entry name" value="PTS-regulatory domain, PRD"/>
    <property type="match status" value="2"/>
</dbReference>
<evidence type="ECO:0000259" key="13">
    <source>
        <dbReference type="PROSITE" id="PS51099"/>
    </source>
</evidence>
<dbReference type="InterPro" id="IPR007737">
    <property type="entry name" value="Mga_HTH"/>
</dbReference>
<dbReference type="Pfam" id="PF00874">
    <property type="entry name" value="PRD"/>
    <property type="match status" value="2"/>
</dbReference>
<dbReference type="PANTHER" id="PTHR36203:SF1">
    <property type="entry name" value="ASCORBATE-SPECIFIC PTS SYSTEM EIIA COMPONENT"/>
    <property type="match status" value="1"/>
</dbReference>
<dbReference type="Pfam" id="PF00359">
    <property type="entry name" value="PTS_EIIA_2"/>
    <property type="match status" value="1"/>
</dbReference>
<dbReference type="SUPFAM" id="SSF55804">
    <property type="entry name" value="Phoshotransferase/anion transport protein"/>
    <property type="match status" value="1"/>
</dbReference>
<dbReference type="InterPro" id="IPR013011">
    <property type="entry name" value="PTS_EIIB_2"/>
</dbReference>
<dbReference type="InterPro" id="IPR036095">
    <property type="entry name" value="PTS_EIIB-like_sf"/>
</dbReference>
<sequence length="684" mass="79588">MISIRSKKIIDELLSNPSIKSIDLEKKLNLTSRQLGYSIQKLNDWLMSNSLPVIERTRQGHFLISEDVFIALHGENSMKPSQVLTEQQRVYILILMVVSSQEELSLNHFTCELLVSKNTILNDLRQAQDYLNEYELSIQYTRKHGYRLKGKEIQIRKLFIGIMHEVLQLNSIKEKLNEITQINEGDIHKFIKRIEKVEDTLNIKFTDEKLEMMPYIIILILRRVNQGKEIITNPINYEDLVDTKEYQASEEIFCEYRSFPIAERLFITLHLLTTNVHSSELITEEPIPNLMPAINEVLHMFEKNACIYFQDRQQLLNSLFQHIKPAYYRIKYNLTDTTLTFQLPESNEFKELNHLVKRSIGSLEKLIGTEIPESEITYITMLIGGWMKRQGKSIEKKVKAIVVCPQGVSVSRLMFNELKELFPEFILLDSLSIREFENYDLDYDLVFASSYLETEKKLFLTKAFLNEEDKRRLKKQVMLETNGYLSSQIDMNEVMDIIKSHSRIDEEDELLKDLQNYLNRDDQSSLKQTITPSRMNLLDLIRKDTIVLKKTVDSWEEALTVASKPLIDNGSISESYLEAMLNNKKDPYIVISPHVAIPHASPEDGVHELAMSLLKIEEGVDFQGERIHLVFIVAAIDRKLHIRPLTQLTKLVTNEDRKARIIHSQTPEAVQLNLQQNQKSFERG</sequence>
<evidence type="ECO:0000259" key="12">
    <source>
        <dbReference type="PROSITE" id="PS51094"/>
    </source>
</evidence>
<dbReference type="SUPFAM" id="SSF52794">
    <property type="entry name" value="PTS system IIB component-like"/>
    <property type="match status" value="1"/>
</dbReference>
<dbReference type="InterPro" id="IPR002178">
    <property type="entry name" value="PTS_EIIA_type-2_dom"/>
</dbReference>
<dbReference type="InterPro" id="IPR036634">
    <property type="entry name" value="PRD_sf"/>
</dbReference>
<dbReference type="InterPro" id="IPR011608">
    <property type="entry name" value="PRD"/>
</dbReference>
<keyword evidence="16" id="KW-1185">Reference proteome</keyword>
<comment type="function">
    <text evidence="9">The phosphoenolpyruvate-dependent sugar phosphotransferase system (sugar PTS), a major carbohydrate active transport system, catalyzes the phosphorylation of incoming sugar substrates concomitantly with their translocation across the cell membrane. The enzyme II UlaABC PTS system is involved in ascorbate transport.</text>
</comment>
<keyword evidence="3" id="KW-0963">Cytoplasm</keyword>
<evidence type="ECO:0000256" key="2">
    <source>
        <dbReference type="ARBA" id="ARBA00022448"/>
    </source>
</evidence>
<feature type="domain" description="PRD" evidence="14">
    <location>
        <begin position="285"/>
        <end position="393"/>
    </location>
</feature>
<evidence type="ECO:0000256" key="3">
    <source>
        <dbReference type="ARBA" id="ARBA00022490"/>
    </source>
</evidence>
<evidence type="ECO:0000256" key="7">
    <source>
        <dbReference type="ARBA" id="ARBA00022777"/>
    </source>
</evidence>
<keyword evidence="8" id="KW-0010">Activator</keyword>
<dbReference type="Gene3D" id="1.10.1790.10">
    <property type="entry name" value="PRD domain"/>
    <property type="match status" value="1"/>
</dbReference>
<keyword evidence="6" id="KW-0598">Phosphotransferase system</keyword>
<keyword evidence="7" id="KW-0418">Kinase</keyword>
<protein>
    <recommendedName>
        <fullName evidence="10">Ascorbate-specific PTS system EIIA component</fullName>
    </recommendedName>
    <alternativeName>
        <fullName evidence="11">Ascorbate-specific phosphotransferase enzyme IIA component</fullName>
    </alternativeName>
</protein>
<dbReference type="Pfam" id="PF05043">
    <property type="entry name" value="Mga"/>
    <property type="match status" value="1"/>
</dbReference>
<dbReference type="PROSITE" id="PS51099">
    <property type="entry name" value="PTS_EIIB_TYPE_2"/>
    <property type="match status" value="1"/>
</dbReference>
<dbReference type="InterPro" id="IPR051351">
    <property type="entry name" value="Ascorbate-PTS_EIIA_comp"/>
</dbReference>
<dbReference type="PANTHER" id="PTHR36203">
    <property type="entry name" value="ASCORBATE-SPECIFIC PTS SYSTEM EIIA COMPONENT"/>
    <property type="match status" value="1"/>
</dbReference>